<dbReference type="Gene3D" id="1.20.58.900">
    <property type="match status" value="1"/>
</dbReference>
<dbReference type="CDD" id="cd17671">
    <property type="entry name" value="RUN"/>
    <property type="match status" value="1"/>
</dbReference>
<reference evidence="3" key="1">
    <citation type="submission" date="2020-05" db="EMBL/GenBank/DDBJ databases">
        <title>Phylogenomic resolution of chytrid fungi.</title>
        <authorList>
            <person name="Stajich J.E."/>
            <person name="Amses K."/>
            <person name="Simmons R."/>
            <person name="Seto K."/>
            <person name="Myers J."/>
            <person name="Bonds A."/>
            <person name="Quandt C.A."/>
            <person name="Barry K."/>
            <person name="Liu P."/>
            <person name="Grigoriev I."/>
            <person name="Longcore J.E."/>
            <person name="James T.Y."/>
        </authorList>
    </citation>
    <scope>NUCLEOTIDE SEQUENCE</scope>
    <source>
        <strain evidence="3">PLAUS21</strain>
    </source>
</reference>
<keyword evidence="1" id="KW-0175">Coiled coil</keyword>
<gene>
    <name evidence="3" type="ORF">HK103_002241</name>
</gene>
<evidence type="ECO:0000313" key="4">
    <source>
        <dbReference type="Proteomes" id="UP001210925"/>
    </source>
</evidence>
<name>A0AAD5U9V8_9FUNG</name>
<organism evidence="3 4">
    <name type="scientific">Boothiomyces macroporosus</name>
    <dbReference type="NCBI Taxonomy" id="261099"/>
    <lineage>
        <taxon>Eukaryota</taxon>
        <taxon>Fungi</taxon>
        <taxon>Fungi incertae sedis</taxon>
        <taxon>Chytridiomycota</taxon>
        <taxon>Chytridiomycota incertae sedis</taxon>
        <taxon>Chytridiomycetes</taxon>
        <taxon>Rhizophydiales</taxon>
        <taxon>Terramycetaceae</taxon>
        <taxon>Boothiomyces</taxon>
    </lineage>
</organism>
<dbReference type="Proteomes" id="UP001210925">
    <property type="component" value="Unassembled WGS sequence"/>
</dbReference>
<protein>
    <recommendedName>
        <fullName evidence="2">RUN domain-containing protein</fullName>
    </recommendedName>
</protein>
<dbReference type="EMBL" id="JADGKB010000176">
    <property type="protein sequence ID" value="KAJ3251597.1"/>
    <property type="molecule type" value="Genomic_DNA"/>
</dbReference>
<evidence type="ECO:0000313" key="3">
    <source>
        <dbReference type="EMBL" id="KAJ3251597.1"/>
    </source>
</evidence>
<dbReference type="SMART" id="SM00593">
    <property type="entry name" value="RUN"/>
    <property type="match status" value="1"/>
</dbReference>
<comment type="caution">
    <text evidence="3">The sequence shown here is derived from an EMBL/GenBank/DDBJ whole genome shotgun (WGS) entry which is preliminary data.</text>
</comment>
<proteinExistence type="predicted"/>
<accession>A0AAD5U9V8</accession>
<dbReference type="InterPro" id="IPR037213">
    <property type="entry name" value="Run_dom_sf"/>
</dbReference>
<dbReference type="InterPro" id="IPR004012">
    <property type="entry name" value="Run_dom"/>
</dbReference>
<dbReference type="Pfam" id="PF02759">
    <property type="entry name" value="RUN"/>
    <property type="match status" value="1"/>
</dbReference>
<feature type="coiled-coil region" evidence="1">
    <location>
        <begin position="146"/>
        <end position="205"/>
    </location>
</feature>
<dbReference type="SUPFAM" id="SSF140741">
    <property type="entry name" value="RUN domain-like"/>
    <property type="match status" value="1"/>
</dbReference>
<dbReference type="AlphaFoldDB" id="A0AAD5U9V8"/>
<evidence type="ECO:0000259" key="2">
    <source>
        <dbReference type="PROSITE" id="PS50826"/>
    </source>
</evidence>
<evidence type="ECO:0000256" key="1">
    <source>
        <dbReference type="SAM" id="Coils"/>
    </source>
</evidence>
<sequence length="207" mass="23802">MKDELIEIVSNMSDSDATKVQIFIKMCLMRSVLATHLNYLYSLDNLKDWYDESAFMRNPDMRSAVLGLLDGLNKLEFNIFIKEEPRKLKPMKSITDFGTNLFKSGDYLVKSGISVGMNVLDKVQTQVKETAHAGASYLHKDKDPQIEKLEQSILELIQEKAKMTKDYEDLQKQKMQLEVEMIGLKMSRDKEVQGLRNEIAKLQKQSS</sequence>
<feature type="domain" description="RUN" evidence="2">
    <location>
        <begin position="1"/>
        <end position="84"/>
    </location>
</feature>
<keyword evidence="4" id="KW-1185">Reference proteome</keyword>
<dbReference type="PROSITE" id="PS50826">
    <property type="entry name" value="RUN"/>
    <property type="match status" value="1"/>
</dbReference>